<dbReference type="GeneID" id="87956522"/>
<dbReference type="EMBL" id="CP141885">
    <property type="protein sequence ID" value="WRT67420.1"/>
    <property type="molecule type" value="Genomic_DNA"/>
</dbReference>
<organism evidence="2 3">
    <name type="scientific">Kwoniella shivajii</name>
    <dbReference type="NCBI Taxonomy" id="564305"/>
    <lineage>
        <taxon>Eukaryota</taxon>
        <taxon>Fungi</taxon>
        <taxon>Dikarya</taxon>
        <taxon>Basidiomycota</taxon>
        <taxon>Agaricomycotina</taxon>
        <taxon>Tremellomycetes</taxon>
        <taxon>Tremellales</taxon>
        <taxon>Cryptococcaceae</taxon>
        <taxon>Kwoniella</taxon>
    </lineage>
</organism>
<name>A0ABZ1D066_9TREE</name>
<sequence>MDLGTNIVLEGDDAVVGAVGWSLQSMINQAISPLRDEISRLKEDLATFRSEFNEYKAFAYRRYQKLCLKFEKCSQAEAEKLEPLVIGGFIQFVTRFIKDETKQAIKLPKRSTSTSKKSEDKKEVREEINSALEVEKTRILNGFPLSTEESKPRKTGQPEPKFAGYSALMLAYYRQYPDLFIRRNMELALAVTADERNSVAHMSNDDQYLLSLLLRCQRIGLRNFEEQDFRAIRSSPRTCRLRIFLAFKGLNEASRLCEAVRRDDMDFNVPKAQLRELELYLNKVSLSGLITSVSSVEAGRRLSRSRSVISFSESLSPNRLVRSHSVNSWFQKPSPEFDAKFDGLDNISTGLKLAQFDSMDMSDEDVLSWKLERDPYDDDLELLMTGEESFPVDPSSTFNFSISETDQLNPYASNFLPNPAFQPQVPMPLSPPHSPPNLQGECLQISQTESYTLVGQPLSPSQDNDPGQDDLL</sequence>
<accession>A0ABZ1D066</accession>
<feature type="region of interest" description="Disordered" evidence="1">
    <location>
        <begin position="422"/>
        <end position="441"/>
    </location>
</feature>
<feature type="region of interest" description="Disordered" evidence="1">
    <location>
        <begin position="449"/>
        <end position="472"/>
    </location>
</feature>
<keyword evidence="3" id="KW-1185">Reference proteome</keyword>
<gene>
    <name evidence="2" type="ORF">IL334_004391</name>
</gene>
<feature type="compositionally biased region" description="Pro residues" evidence="1">
    <location>
        <begin position="425"/>
        <end position="435"/>
    </location>
</feature>
<proteinExistence type="predicted"/>
<evidence type="ECO:0000256" key="1">
    <source>
        <dbReference type="SAM" id="MobiDB-lite"/>
    </source>
</evidence>
<evidence type="ECO:0000313" key="2">
    <source>
        <dbReference type="EMBL" id="WRT67420.1"/>
    </source>
</evidence>
<dbReference type="Proteomes" id="UP001329825">
    <property type="component" value="Chromosome 5"/>
</dbReference>
<protein>
    <submittedName>
        <fullName evidence="2">Uncharacterized protein</fullName>
    </submittedName>
</protein>
<evidence type="ECO:0000313" key="3">
    <source>
        <dbReference type="Proteomes" id="UP001329825"/>
    </source>
</evidence>
<reference evidence="2 3" key="1">
    <citation type="submission" date="2024-01" db="EMBL/GenBank/DDBJ databases">
        <title>Comparative genomics of Cryptococcus and Kwoniella reveals pathogenesis evolution and contrasting modes of karyotype evolution via chromosome fusion or intercentromeric recombination.</title>
        <authorList>
            <person name="Coelho M.A."/>
            <person name="David-Palma M."/>
            <person name="Shea T."/>
            <person name="Bowers K."/>
            <person name="McGinley-Smith S."/>
            <person name="Mohammad A.W."/>
            <person name="Gnirke A."/>
            <person name="Yurkov A.M."/>
            <person name="Nowrousian M."/>
            <person name="Sun S."/>
            <person name="Cuomo C.A."/>
            <person name="Heitman J."/>
        </authorList>
    </citation>
    <scope>NUCLEOTIDE SEQUENCE [LARGE SCALE GENOMIC DNA]</scope>
    <source>
        <strain evidence="2">CBS 11374</strain>
    </source>
</reference>
<feature type="compositionally biased region" description="Polar residues" evidence="1">
    <location>
        <begin position="449"/>
        <end position="465"/>
    </location>
</feature>
<dbReference type="RefSeq" id="XP_062792160.1">
    <property type="nucleotide sequence ID" value="XM_062936109.1"/>
</dbReference>